<keyword evidence="2" id="KW-0808">Transferase</keyword>
<evidence type="ECO:0000256" key="1">
    <source>
        <dbReference type="SAM" id="MobiDB-lite"/>
    </source>
</evidence>
<name>A0A5A7PTC1_STRAF</name>
<feature type="region of interest" description="Disordered" evidence="1">
    <location>
        <begin position="93"/>
        <end position="136"/>
    </location>
</feature>
<reference evidence="3" key="1">
    <citation type="journal article" date="2019" name="Curr. Biol.">
        <title>Genome Sequence of Striga asiatica Provides Insight into the Evolution of Plant Parasitism.</title>
        <authorList>
            <person name="Yoshida S."/>
            <person name="Kim S."/>
            <person name="Wafula E.K."/>
            <person name="Tanskanen J."/>
            <person name="Kim Y.M."/>
            <person name="Honaas L."/>
            <person name="Yang Z."/>
            <person name="Spallek T."/>
            <person name="Conn C.E."/>
            <person name="Ichihashi Y."/>
            <person name="Cheong K."/>
            <person name="Cui S."/>
            <person name="Der J.P."/>
            <person name="Gundlach H."/>
            <person name="Jiao Y."/>
            <person name="Hori C."/>
            <person name="Ishida J.K."/>
            <person name="Kasahara H."/>
            <person name="Kiba T."/>
            <person name="Kim M.S."/>
            <person name="Koo N."/>
            <person name="Laohavisit A."/>
            <person name="Lee Y.H."/>
            <person name="Lumba S."/>
            <person name="McCourt P."/>
            <person name="Mortimer J.C."/>
            <person name="Mutuku J.M."/>
            <person name="Nomura T."/>
            <person name="Sasaki-Sekimoto Y."/>
            <person name="Seto Y."/>
            <person name="Wang Y."/>
            <person name="Wakatake T."/>
            <person name="Sakakibara H."/>
            <person name="Demura T."/>
            <person name="Yamaguchi S."/>
            <person name="Yoneyama K."/>
            <person name="Manabe R.I."/>
            <person name="Nelson D.C."/>
            <person name="Schulman A.H."/>
            <person name="Timko M.P."/>
            <person name="dePamphilis C.W."/>
            <person name="Choi D."/>
            <person name="Shirasu K."/>
        </authorList>
    </citation>
    <scope>NUCLEOTIDE SEQUENCE [LARGE SCALE GENOMIC DNA]</scope>
    <source>
        <strain evidence="3">cv. UVA1</strain>
    </source>
</reference>
<protein>
    <submittedName>
        <fullName evidence="2">Nucleoside diphosphate kinase</fullName>
    </submittedName>
</protein>
<organism evidence="2 3">
    <name type="scientific">Striga asiatica</name>
    <name type="common">Asiatic witchweed</name>
    <name type="synonym">Buchnera asiatica</name>
    <dbReference type="NCBI Taxonomy" id="4170"/>
    <lineage>
        <taxon>Eukaryota</taxon>
        <taxon>Viridiplantae</taxon>
        <taxon>Streptophyta</taxon>
        <taxon>Embryophyta</taxon>
        <taxon>Tracheophyta</taxon>
        <taxon>Spermatophyta</taxon>
        <taxon>Magnoliopsida</taxon>
        <taxon>eudicotyledons</taxon>
        <taxon>Gunneridae</taxon>
        <taxon>Pentapetalae</taxon>
        <taxon>asterids</taxon>
        <taxon>lamiids</taxon>
        <taxon>Lamiales</taxon>
        <taxon>Orobanchaceae</taxon>
        <taxon>Buchnereae</taxon>
        <taxon>Striga</taxon>
    </lineage>
</organism>
<sequence>MWHGHILYTEQNKDLMEGGKIRDEVGENGGNAGDELGVDEPDAADPNYAEPVDGDLVLHVELVLLEGAVVPRVHDGEEDEGEGDRDPRALEELYEGGREVEGLDRAEEEYEGEGEKDISVPAQDDDEGHEARRDEHDGYNGKTCVCVCVCRVPKSNSNSQTEDHQSPVDFGNVNLAAHFRRSVNNFDPREAAECTTLLNYGKSPGYNGLASHNSGDTYAEKPGYHNRSEYNSEPVGPVMLKIEQKQQDYTSHWNFYICMT</sequence>
<accession>A0A5A7PTC1</accession>
<dbReference type="EMBL" id="BKCP01005017">
    <property type="protein sequence ID" value="GER35762.1"/>
    <property type="molecule type" value="Genomic_DNA"/>
</dbReference>
<dbReference type="GO" id="GO:0016301">
    <property type="term" value="F:kinase activity"/>
    <property type="evidence" value="ECO:0007669"/>
    <property type="project" value="UniProtKB-KW"/>
</dbReference>
<evidence type="ECO:0000313" key="3">
    <source>
        <dbReference type="Proteomes" id="UP000325081"/>
    </source>
</evidence>
<gene>
    <name evidence="2" type="ORF">STAS_12072</name>
</gene>
<comment type="caution">
    <text evidence="2">The sequence shown here is derived from an EMBL/GenBank/DDBJ whole genome shotgun (WGS) entry which is preliminary data.</text>
</comment>
<feature type="compositionally biased region" description="Basic and acidic residues" evidence="1">
    <location>
        <begin position="93"/>
        <end position="105"/>
    </location>
</feature>
<feature type="region of interest" description="Disordered" evidence="1">
    <location>
        <begin position="20"/>
        <end position="50"/>
    </location>
</feature>
<keyword evidence="3" id="KW-1185">Reference proteome</keyword>
<keyword evidence="2" id="KW-0418">Kinase</keyword>
<dbReference type="Proteomes" id="UP000325081">
    <property type="component" value="Unassembled WGS sequence"/>
</dbReference>
<evidence type="ECO:0000313" key="2">
    <source>
        <dbReference type="EMBL" id="GER35762.1"/>
    </source>
</evidence>
<feature type="non-terminal residue" evidence="2">
    <location>
        <position position="260"/>
    </location>
</feature>
<proteinExistence type="predicted"/>
<dbReference type="AlphaFoldDB" id="A0A5A7PTC1"/>